<reference evidence="8 9" key="1">
    <citation type="submission" date="2020-01" db="EMBL/GenBank/DDBJ databases">
        <title>Vast differences in strain-level diversity in the gut microbiota of two closely related honey bee species.</title>
        <authorList>
            <person name="Ellegaard K.M."/>
            <person name="Suenami S."/>
            <person name="Miyazaki R."/>
            <person name="Engel P."/>
        </authorList>
    </citation>
    <scope>NUCLEOTIDE SEQUENCE [LARGE SCALE GENOMIC DNA]</scope>
    <source>
        <strain evidence="8 9">ESL0416</strain>
    </source>
</reference>
<keyword evidence="3 6" id="KW-0547">Nucleotide-binding</keyword>
<dbReference type="InterPro" id="IPR011063">
    <property type="entry name" value="TilS/TtcA_N"/>
</dbReference>
<dbReference type="SUPFAM" id="SSF52402">
    <property type="entry name" value="Adenine nucleotide alpha hydrolases-like"/>
    <property type="match status" value="1"/>
</dbReference>
<dbReference type="RefSeq" id="WP_220220069.1">
    <property type="nucleotide sequence ID" value="NZ_CP048268.1"/>
</dbReference>
<sequence>MLVDDFFKRHGLPLENKTLVVATSGGPDSMALLDMLEELQSQYHLAIIAAHLDHQLRADSAREGEVIAAYCRDKPIKVVNGVWPTVLHPQKGVEAAAREYRYHFLVQVMQENNADYLLTAHHCDDLLENILLKFIRSGNPSEMNSLQAVTKMKDRTLLRPFLSLEKETLLKYDQEKQIPYVIDETNNEDDVLRNRLRHHLVPLLKQENPQIGLNALRFTNQLNLVDSLVELEFSQLGQPENFLGIAYRVKTSHLASLSKKQQLFYWQYFIWQKFHIRVNEHLGEFNLITYQAYFYLYQNNLPPQEKLHHVSVGQKFDFNNRHCLIATRPCTSGKLVGRFYAPASAALVVGSLTPGTRLELISGQHVKSKKKFAAKGIPNVLRPYCLAVLADEVPVFVEKTYVKRNKRTELQQYYLYDNI</sequence>
<comment type="domain">
    <text evidence="6">The N-terminal region contains the highly conserved SGGXDS motif, predicted to be a P-loop motif involved in ATP binding.</text>
</comment>
<gene>
    <name evidence="6 8" type="primary">tilS</name>
    <name evidence="8" type="ORF">GYM71_08015</name>
</gene>
<proteinExistence type="inferred from homology"/>
<name>A0ABX8WAZ2_9LACO</name>
<keyword evidence="9" id="KW-1185">Reference proteome</keyword>
<evidence type="ECO:0000256" key="2">
    <source>
        <dbReference type="ARBA" id="ARBA00022694"/>
    </source>
</evidence>
<dbReference type="CDD" id="cd01992">
    <property type="entry name" value="TilS_N"/>
    <property type="match status" value="1"/>
</dbReference>
<dbReference type="EMBL" id="CP048268">
    <property type="protein sequence ID" value="QYN53368.1"/>
    <property type="molecule type" value="Genomic_DNA"/>
</dbReference>
<evidence type="ECO:0000256" key="6">
    <source>
        <dbReference type="HAMAP-Rule" id="MF_01161"/>
    </source>
</evidence>
<accession>A0ABX8WAZ2</accession>
<comment type="catalytic activity">
    <reaction evidence="5 6">
        <text>cytidine(34) in tRNA(Ile2) + L-lysine + ATP = lysidine(34) in tRNA(Ile2) + AMP + diphosphate + H(+)</text>
        <dbReference type="Rhea" id="RHEA:43744"/>
        <dbReference type="Rhea" id="RHEA-COMP:10625"/>
        <dbReference type="Rhea" id="RHEA-COMP:10670"/>
        <dbReference type="ChEBI" id="CHEBI:15378"/>
        <dbReference type="ChEBI" id="CHEBI:30616"/>
        <dbReference type="ChEBI" id="CHEBI:32551"/>
        <dbReference type="ChEBI" id="CHEBI:33019"/>
        <dbReference type="ChEBI" id="CHEBI:82748"/>
        <dbReference type="ChEBI" id="CHEBI:83665"/>
        <dbReference type="ChEBI" id="CHEBI:456215"/>
        <dbReference type="EC" id="6.3.4.19"/>
    </reaction>
</comment>
<evidence type="ECO:0000313" key="8">
    <source>
        <dbReference type="EMBL" id="QYN53368.1"/>
    </source>
</evidence>
<dbReference type="Proteomes" id="UP000826550">
    <property type="component" value="Chromosome"/>
</dbReference>
<comment type="subcellular location">
    <subcellularLocation>
        <location evidence="6">Cytoplasm</location>
    </subcellularLocation>
</comment>
<keyword evidence="4 6" id="KW-0067">ATP-binding</keyword>
<feature type="binding site" evidence="6">
    <location>
        <begin position="24"/>
        <end position="29"/>
    </location>
    <ligand>
        <name>ATP</name>
        <dbReference type="ChEBI" id="CHEBI:30616"/>
    </ligand>
</feature>
<dbReference type="InterPro" id="IPR014729">
    <property type="entry name" value="Rossmann-like_a/b/a_fold"/>
</dbReference>
<evidence type="ECO:0000313" key="9">
    <source>
        <dbReference type="Proteomes" id="UP000826550"/>
    </source>
</evidence>
<dbReference type="InterPro" id="IPR012094">
    <property type="entry name" value="tRNA_Ile_lys_synt"/>
</dbReference>
<evidence type="ECO:0000256" key="3">
    <source>
        <dbReference type="ARBA" id="ARBA00022741"/>
    </source>
</evidence>
<dbReference type="PANTHER" id="PTHR43033:SF1">
    <property type="entry name" value="TRNA(ILE)-LYSIDINE SYNTHASE-RELATED"/>
    <property type="match status" value="1"/>
</dbReference>
<feature type="domain" description="tRNA(Ile)-lysidine/2-thiocytidine synthase N-terminal" evidence="7">
    <location>
        <begin position="19"/>
        <end position="198"/>
    </location>
</feature>
<dbReference type="PANTHER" id="PTHR43033">
    <property type="entry name" value="TRNA(ILE)-LYSIDINE SYNTHASE-RELATED"/>
    <property type="match status" value="1"/>
</dbReference>
<dbReference type="EC" id="6.3.4.19" evidence="6"/>
<evidence type="ECO:0000256" key="5">
    <source>
        <dbReference type="ARBA" id="ARBA00048539"/>
    </source>
</evidence>
<dbReference type="Gene3D" id="3.40.50.620">
    <property type="entry name" value="HUPs"/>
    <property type="match status" value="1"/>
</dbReference>
<comment type="function">
    <text evidence="6">Ligates lysine onto the cytidine present at position 34 of the AUA codon-specific tRNA(Ile) that contains the anticodon CAU, in an ATP-dependent manner. Cytidine is converted to lysidine, thus changing the amino acid specificity of the tRNA from methionine to isoleucine.</text>
</comment>
<dbReference type="HAMAP" id="MF_01161">
    <property type="entry name" value="tRNA_Ile_lys_synt"/>
    <property type="match status" value="1"/>
</dbReference>
<dbReference type="Pfam" id="PF01171">
    <property type="entry name" value="ATP_bind_3"/>
    <property type="match status" value="1"/>
</dbReference>
<keyword evidence="2 6" id="KW-0819">tRNA processing</keyword>
<organism evidence="8 9">
    <name type="scientific">Lactobacillus panisapium</name>
    <dbReference type="NCBI Taxonomy" id="2012495"/>
    <lineage>
        <taxon>Bacteria</taxon>
        <taxon>Bacillati</taxon>
        <taxon>Bacillota</taxon>
        <taxon>Bacilli</taxon>
        <taxon>Lactobacillales</taxon>
        <taxon>Lactobacillaceae</taxon>
        <taxon>Lactobacillus</taxon>
    </lineage>
</organism>
<evidence type="ECO:0000256" key="4">
    <source>
        <dbReference type="ARBA" id="ARBA00022840"/>
    </source>
</evidence>
<keyword evidence="1 6" id="KW-0436">Ligase</keyword>
<keyword evidence="6" id="KW-0963">Cytoplasm</keyword>
<comment type="similarity">
    <text evidence="6">Belongs to the tRNA(Ile)-lysidine synthase family.</text>
</comment>
<dbReference type="InterPro" id="IPR012795">
    <property type="entry name" value="tRNA_Ile_lys_synt_N"/>
</dbReference>
<dbReference type="NCBIfam" id="TIGR02432">
    <property type="entry name" value="lysidine_TilS_N"/>
    <property type="match status" value="1"/>
</dbReference>
<protein>
    <recommendedName>
        <fullName evidence="6">tRNA(Ile)-lysidine synthase</fullName>
        <ecNumber evidence="6">6.3.4.19</ecNumber>
    </recommendedName>
    <alternativeName>
        <fullName evidence="6">tRNA(Ile)-2-lysyl-cytidine synthase</fullName>
    </alternativeName>
    <alternativeName>
        <fullName evidence="6">tRNA(Ile)-lysidine synthetase</fullName>
    </alternativeName>
</protein>
<evidence type="ECO:0000256" key="1">
    <source>
        <dbReference type="ARBA" id="ARBA00022598"/>
    </source>
</evidence>
<evidence type="ECO:0000259" key="7">
    <source>
        <dbReference type="Pfam" id="PF01171"/>
    </source>
</evidence>
<dbReference type="GO" id="GO:0032267">
    <property type="term" value="F:tRNA(Ile)-lysidine synthase activity"/>
    <property type="evidence" value="ECO:0007669"/>
    <property type="project" value="UniProtKB-EC"/>
</dbReference>